<evidence type="ECO:0000256" key="2">
    <source>
        <dbReference type="ARBA" id="ARBA00023125"/>
    </source>
</evidence>
<dbReference type="SUPFAM" id="SSF46785">
    <property type="entry name" value="Winged helix' DNA-binding domain"/>
    <property type="match status" value="1"/>
</dbReference>
<dbReference type="SUPFAM" id="SSF48008">
    <property type="entry name" value="GntR ligand-binding domain-like"/>
    <property type="match status" value="1"/>
</dbReference>
<accession>A0A1I6KES9</accession>
<dbReference type="InterPro" id="IPR008920">
    <property type="entry name" value="TF_FadR/GntR_C"/>
</dbReference>
<dbReference type="AlphaFoldDB" id="A0A1I6KES9"/>
<gene>
    <name evidence="4" type="ORF">SAMN05192580_1614</name>
</gene>
<dbReference type="Gene3D" id="1.20.120.530">
    <property type="entry name" value="GntR ligand-binding domain-like"/>
    <property type="match status" value="1"/>
</dbReference>
<dbReference type="Gene3D" id="1.10.10.10">
    <property type="entry name" value="Winged helix-like DNA-binding domain superfamily/Winged helix DNA-binding domain"/>
    <property type="match status" value="1"/>
</dbReference>
<evidence type="ECO:0000256" key="3">
    <source>
        <dbReference type="ARBA" id="ARBA00023163"/>
    </source>
</evidence>
<organism evidence="4 5">
    <name type="scientific">Sphingomonas jatrophae</name>
    <dbReference type="NCBI Taxonomy" id="1166337"/>
    <lineage>
        <taxon>Bacteria</taxon>
        <taxon>Pseudomonadati</taxon>
        <taxon>Pseudomonadota</taxon>
        <taxon>Alphaproteobacteria</taxon>
        <taxon>Sphingomonadales</taxon>
        <taxon>Sphingomonadaceae</taxon>
        <taxon>Sphingomonas</taxon>
    </lineage>
</organism>
<dbReference type="RefSeq" id="WP_093313086.1">
    <property type="nucleotide sequence ID" value="NZ_FOZG01000001.1"/>
</dbReference>
<keyword evidence="1" id="KW-0805">Transcription regulation</keyword>
<dbReference type="InterPro" id="IPR036388">
    <property type="entry name" value="WH-like_DNA-bd_sf"/>
</dbReference>
<protein>
    <submittedName>
        <fullName evidence="4">DNA-binding transcriptional regulator, FadR family</fullName>
    </submittedName>
</protein>
<dbReference type="InterPro" id="IPR036390">
    <property type="entry name" value="WH_DNA-bd_sf"/>
</dbReference>
<proteinExistence type="predicted"/>
<keyword evidence="5" id="KW-1185">Reference proteome</keyword>
<dbReference type="Proteomes" id="UP000198824">
    <property type="component" value="Unassembled WGS sequence"/>
</dbReference>
<evidence type="ECO:0000313" key="5">
    <source>
        <dbReference type="Proteomes" id="UP000198824"/>
    </source>
</evidence>
<evidence type="ECO:0000256" key="1">
    <source>
        <dbReference type="ARBA" id="ARBA00023015"/>
    </source>
</evidence>
<reference evidence="4 5" key="1">
    <citation type="submission" date="2016-10" db="EMBL/GenBank/DDBJ databases">
        <authorList>
            <person name="de Groot N.N."/>
        </authorList>
    </citation>
    <scope>NUCLEOTIDE SEQUENCE [LARGE SCALE GENOMIC DNA]</scope>
    <source>
        <strain evidence="4 5">S5-249</strain>
    </source>
</reference>
<keyword evidence="2 4" id="KW-0238">DNA-binding</keyword>
<dbReference type="STRING" id="1166337.SAMN05192580_1614"/>
<dbReference type="OrthoDB" id="7468994at2"/>
<evidence type="ECO:0000313" key="4">
    <source>
        <dbReference type="EMBL" id="SFR89380.1"/>
    </source>
</evidence>
<dbReference type="EMBL" id="FOZG01000001">
    <property type="protein sequence ID" value="SFR89380.1"/>
    <property type="molecule type" value="Genomic_DNA"/>
</dbReference>
<keyword evidence="3" id="KW-0804">Transcription</keyword>
<dbReference type="GO" id="GO:0003677">
    <property type="term" value="F:DNA binding"/>
    <property type="evidence" value="ECO:0007669"/>
    <property type="project" value="UniProtKB-KW"/>
</dbReference>
<sequence length="237" mass="26170">MSARDSGNGRKQGTREGVVTAAVTRLRDMIVAQPPETQIGSLPNLAKELGVGIVTVQQAARVLEHEGFLRVRRGPGGGYYGTRPDAEGLSRAISGFLAMRHSAHPEAIDIITLLDCELMAAAASATDRALKQQLGALAETIDQRNTARERGAFDQGMLDILYLMVDRPLMELLSRVAVHHYADYPRGPVYGGAEGRQRWKRERRAIISAIIDGDVERARFEAQRRRSEIMRRLDVKA</sequence>
<name>A0A1I6KES9_9SPHN</name>